<reference evidence="9" key="1">
    <citation type="journal article" date="2015" name="Nature">
        <title>Complex archaea that bridge the gap between prokaryotes and eukaryotes.</title>
        <authorList>
            <person name="Spang A."/>
            <person name="Saw J.H."/>
            <person name="Jorgensen S.L."/>
            <person name="Zaremba-Niedzwiedzka K."/>
            <person name="Martijn J."/>
            <person name="Lind A.E."/>
            <person name="van Eijk R."/>
            <person name="Schleper C."/>
            <person name="Guy L."/>
            <person name="Ettema T.J."/>
        </authorList>
    </citation>
    <scope>NUCLEOTIDE SEQUENCE</scope>
</reference>
<dbReference type="EMBL" id="LAZR01016812">
    <property type="protein sequence ID" value="KKM02897.1"/>
    <property type="molecule type" value="Genomic_DNA"/>
</dbReference>
<feature type="transmembrane region" description="Helical" evidence="8">
    <location>
        <begin position="316"/>
        <end position="335"/>
    </location>
</feature>
<evidence type="ECO:0000256" key="5">
    <source>
        <dbReference type="ARBA" id="ARBA00022692"/>
    </source>
</evidence>
<feature type="transmembrane region" description="Helical" evidence="8">
    <location>
        <begin position="68"/>
        <end position="88"/>
    </location>
</feature>
<keyword evidence="7 8" id="KW-0472">Membrane</keyword>
<keyword evidence="4" id="KW-1003">Cell membrane</keyword>
<dbReference type="SUPFAM" id="SSF81345">
    <property type="entry name" value="ABC transporter involved in vitamin B12 uptake, BtuC"/>
    <property type="match status" value="1"/>
</dbReference>
<comment type="caution">
    <text evidence="9">The sequence shown here is derived from an EMBL/GenBank/DDBJ whole genome shotgun (WGS) entry which is preliminary data.</text>
</comment>
<feature type="transmembrane region" description="Helical" evidence="8">
    <location>
        <begin position="125"/>
        <end position="146"/>
    </location>
</feature>
<keyword evidence="3" id="KW-0813">Transport</keyword>
<keyword evidence="6 8" id="KW-1133">Transmembrane helix</keyword>
<dbReference type="Gene3D" id="1.10.3470.10">
    <property type="entry name" value="ABC transporter involved in vitamin B12 uptake, BtuC"/>
    <property type="match status" value="1"/>
</dbReference>
<dbReference type="GO" id="GO:0005886">
    <property type="term" value="C:plasma membrane"/>
    <property type="evidence" value="ECO:0007669"/>
    <property type="project" value="UniProtKB-SubCell"/>
</dbReference>
<feature type="transmembrane region" description="Helical" evidence="8">
    <location>
        <begin position="200"/>
        <end position="220"/>
    </location>
</feature>
<evidence type="ECO:0000256" key="3">
    <source>
        <dbReference type="ARBA" id="ARBA00022448"/>
    </source>
</evidence>
<sequence>MTKVLKSIKKIYVVLILGLFFSIVYAVSIGAVGIKFNVVFAIILDWLGFEVPVIWSEGWQVIILVIRLPRVLMAVVIGAMLGVAGVAAQGLFKNPIADPYIIGISSAAGFGTALMVVLDMSFFSLLTIPLVAFLFAILSVTIVYKIAQTNYRMSTSALILSGIAVSFFFSALTSFILFFSEDKAHNILSYLMGSLWGVSWIKFYIVLAVMIPCIITLFFYGGDLNLMVFSDEAAQSMGVNIEQSKSVILVLMTLLTATAVAFCGTIGFIGLIIPHMMRLLVGSNNRKLMILSAFGGGLLLLWADLLSRTLISPLEIPVGIFTALMGGPFFLYLIFQKKKSGELG</sequence>
<comment type="similarity">
    <text evidence="2">Belongs to the binding-protein-dependent transport system permease family. FecCD subfamily.</text>
</comment>
<dbReference type="Pfam" id="PF01032">
    <property type="entry name" value="FecCD"/>
    <property type="match status" value="1"/>
</dbReference>
<dbReference type="InterPro" id="IPR000522">
    <property type="entry name" value="ABC_transptr_permease_BtuC"/>
</dbReference>
<proteinExistence type="inferred from homology"/>
<feature type="transmembrane region" description="Helical" evidence="8">
    <location>
        <begin position="158"/>
        <end position="179"/>
    </location>
</feature>
<feature type="transmembrane region" description="Helical" evidence="8">
    <location>
        <begin position="247"/>
        <end position="276"/>
    </location>
</feature>
<evidence type="ECO:0000256" key="4">
    <source>
        <dbReference type="ARBA" id="ARBA00022475"/>
    </source>
</evidence>
<dbReference type="PANTHER" id="PTHR30472">
    <property type="entry name" value="FERRIC ENTEROBACTIN TRANSPORT SYSTEM PERMEASE PROTEIN"/>
    <property type="match status" value="1"/>
</dbReference>
<dbReference type="GO" id="GO:0033214">
    <property type="term" value="P:siderophore-iron import into cell"/>
    <property type="evidence" value="ECO:0007669"/>
    <property type="project" value="TreeGrafter"/>
</dbReference>
<evidence type="ECO:0008006" key="10">
    <source>
        <dbReference type="Google" id="ProtNLM"/>
    </source>
</evidence>
<dbReference type="CDD" id="cd06550">
    <property type="entry name" value="TM_ABC_iron-siderophores_like"/>
    <property type="match status" value="1"/>
</dbReference>
<dbReference type="InterPro" id="IPR037294">
    <property type="entry name" value="ABC_BtuC-like"/>
</dbReference>
<dbReference type="PANTHER" id="PTHR30472:SF25">
    <property type="entry name" value="ABC TRANSPORTER PERMEASE PROTEIN MJ0876-RELATED"/>
    <property type="match status" value="1"/>
</dbReference>
<feature type="transmembrane region" description="Helical" evidence="8">
    <location>
        <begin position="288"/>
        <end position="310"/>
    </location>
</feature>
<protein>
    <recommendedName>
        <fullName evidence="10">Iron ABC transporter permease</fullName>
    </recommendedName>
</protein>
<evidence type="ECO:0000313" key="9">
    <source>
        <dbReference type="EMBL" id="KKM02897.1"/>
    </source>
</evidence>
<evidence type="ECO:0000256" key="7">
    <source>
        <dbReference type="ARBA" id="ARBA00023136"/>
    </source>
</evidence>
<dbReference type="GO" id="GO:0022857">
    <property type="term" value="F:transmembrane transporter activity"/>
    <property type="evidence" value="ECO:0007669"/>
    <property type="project" value="InterPro"/>
</dbReference>
<comment type="subcellular location">
    <subcellularLocation>
        <location evidence="1">Cell membrane</location>
        <topology evidence="1">Multi-pass membrane protein</topology>
    </subcellularLocation>
</comment>
<keyword evidence="5 8" id="KW-0812">Transmembrane</keyword>
<accession>A0A0F9HIE0</accession>
<evidence type="ECO:0000256" key="1">
    <source>
        <dbReference type="ARBA" id="ARBA00004651"/>
    </source>
</evidence>
<evidence type="ECO:0000256" key="8">
    <source>
        <dbReference type="SAM" id="Phobius"/>
    </source>
</evidence>
<feature type="transmembrane region" description="Helical" evidence="8">
    <location>
        <begin position="100"/>
        <end position="118"/>
    </location>
</feature>
<evidence type="ECO:0000256" key="6">
    <source>
        <dbReference type="ARBA" id="ARBA00022989"/>
    </source>
</evidence>
<dbReference type="FunFam" id="1.10.3470.10:FF:000001">
    <property type="entry name" value="Vitamin B12 ABC transporter permease BtuC"/>
    <property type="match status" value="1"/>
</dbReference>
<dbReference type="AlphaFoldDB" id="A0A0F9HIE0"/>
<organism evidence="9">
    <name type="scientific">marine sediment metagenome</name>
    <dbReference type="NCBI Taxonomy" id="412755"/>
    <lineage>
        <taxon>unclassified sequences</taxon>
        <taxon>metagenomes</taxon>
        <taxon>ecological metagenomes</taxon>
    </lineage>
</organism>
<name>A0A0F9HIE0_9ZZZZ</name>
<gene>
    <name evidence="9" type="ORF">LCGC14_1779850</name>
</gene>
<evidence type="ECO:0000256" key="2">
    <source>
        <dbReference type="ARBA" id="ARBA00007935"/>
    </source>
</evidence>
<feature type="transmembrane region" description="Helical" evidence="8">
    <location>
        <begin position="12"/>
        <end position="32"/>
    </location>
</feature>